<keyword evidence="1" id="KW-1133">Transmembrane helix</keyword>
<keyword evidence="3" id="KW-1185">Reference proteome</keyword>
<dbReference type="EMBL" id="RWJN01000319">
    <property type="protein sequence ID" value="TCD63148.1"/>
    <property type="molecule type" value="Genomic_DNA"/>
</dbReference>
<dbReference type="Proteomes" id="UP000292702">
    <property type="component" value="Unassembled WGS sequence"/>
</dbReference>
<sequence>MDVDVDTYHQFYAAAAVVIVTILLILRTYALYEGSRRILVFLVALAVTSLSVAFSDSAQYCALAWGLILLFDAVVFVLTLRLRLRVGRTAGHSLFSLMVRDGTIYFGMISVLYLIDILTFLLTGSVYKGIIVVYTNVLSNIMMNRMMLNIRDPRYQGRGTGESSTAMEVLSSVAFSPIKTSRKEAASEKEASEAAELMLV</sequence>
<name>A0A4R0RHD6_9APHY</name>
<evidence type="ECO:0000256" key="1">
    <source>
        <dbReference type="SAM" id="Phobius"/>
    </source>
</evidence>
<feature type="transmembrane region" description="Helical" evidence="1">
    <location>
        <begin position="103"/>
        <end position="123"/>
    </location>
</feature>
<evidence type="ECO:0000313" key="3">
    <source>
        <dbReference type="Proteomes" id="UP000292702"/>
    </source>
</evidence>
<gene>
    <name evidence="2" type="ORF">EIP91_005907</name>
</gene>
<dbReference type="AlphaFoldDB" id="A0A4R0RHD6"/>
<evidence type="ECO:0000313" key="2">
    <source>
        <dbReference type="EMBL" id="TCD63148.1"/>
    </source>
</evidence>
<organism evidence="2 3">
    <name type="scientific">Steccherinum ochraceum</name>
    <dbReference type="NCBI Taxonomy" id="92696"/>
    <lineage>
        <taxon>Eukaryota</taxon>
        <taxon>Fungi</taxon>
        <taxon>Dikarya</taxon>
        <taxon>Basidiomycota</taxon>
        <taxon>Agaricomycotina</taxon>
        <taxon>Agaricomycetes</taxon>
        <taxon>Polyporales</taxon>
        <taxon>Steccherinaceae</taxon>
        <taxon>Steccherinum</taxon>
    </lineage>
</organism>
<comment type="caution">
    <text evidence="2">The sequence shown here is derived from an EMBL/GenBank/DDBJ whole genome shotgun (WGS) entry which is preliminary data.</text>
</comment>
<feature type="transmembrane region" description="Helical" evidence="1">
    <location>
        <begin position="129"/>
        <end position="148"/>
    </location>
</feature>
<reference evidence="2 3" key="1">
    <citation type="submission" date="2018-11" db="EMBL/GenBank/DDBJ databases">
        <title>Genome assembly of Steccherinum ochraceum LE-BIN_3174, the white-rot fungus of the Steccherinaceae family (The Residual Polyporoid clade, Polyporales, Basidiomycota).</title>
        <authorList>
            <person name="Fedorova T.V."/>
            <person name="Glazunova O.A."/>
            <person name="Landesman E.O."/>
            <person name="Moiseenko K.V."/>
            <person name="Psurtseva N.V."/>
            <person name="Savinova O.S."/>
            <person name="Shakhova N.V."/>
            <person name="Tyazhelova T.V."/>
            <person name="Vasina D.V."/>
        </authorList>
    </citation>
    <scope>NUCLEOTIDE SEQUENCE [LARGE SCALE GENOMIC DNA]</scope>
    <source>
        <strain evidence="2 3">LE-BIN_3174</strain>
    </source>
</reference>
<accession>A0A4R0RHD6</accession>
<protein>
    <submittedName>
        <fullName evidence="2">Uncharacterized protein</fullName>
    </submittedName>
</protein>
<feature type="transmembrane region" description="Helical" evidence="1">
    <location>
        <begin position="12"/>
        <end position="31"/>
    </location>
</feature>
<feature type="transmembrane region" description="Helical" evidence="1">
    <location>
        <begin position="38"/>
        <end position="56"/>
    </location>
</feature>
<feature type="transmembrane region" description="Helical" evidence="1">
    <location>
        <begin position="62"/>
        <end position="82"/>
    </location>
</feature>
<keyword evidence="1" id="KW-0472">Membrane</keyword>
<keyword evidence="1" id="KW-0812">Transmembrane</keyword>
<proteinExistence type="predicted"/>